<evidence type="ECO:0000313" key="2">
    <source>
        <dbReference type="EMBL" id="VAW07738.1"/>
    </source>
</evidence>
<name>A0A3B0SQH2_9ZZZZ</name>
<dbReference type="AlphaFoldDB" id="A0A3B0SQH2"/>
<dbReference type="Pfam" id="PF12647">
    <property type="entry name" value="RNHCP"/>
    <property type="match status" value="1"/>
</dbReference>
<feature type="domain" description="RNHCP" evidence="1">
    <location>
        <begin position="94"/>
        <end position="178"/>
    </location>
</feature>
<gene>
    <name evidence="2" type="ORF">MNBD_ACTINO02-1094</name>
</gene>
<dbReference type="InterPro" id="IPR024439">
    <property type="entry name" value="RNHCP"/>
</dbReference>
<evidence type="ECO:0000259" key="1">
    <source>
        <dbReference type="Pfam" id="PF12647"/>
    </source>
</evidence>
<organism evidence="2">
    <name type="scientific">hydrothermal vent metagenome</name>
    <dbReference type="NCBI Taxonomy" id="652676"/>
    <lineage>
        <taxon>unclassified sequences</taxon>
        <taxon>metagenomes</taxon>
        <taxon>ecological metagenomes</taxon>
    </lineage>
</organism>
<proteinExistence type="predicted"/>
<accession>A0A3B0SQH2</accession>
<sequence length="187" mass="20254">MASSRSPENRPLAGLSAAELVAEAATNRPALKRIAAAIDTGDPSIKSDIVDHARSIGIDLPADAETWPAKRILRRAMGREAVARQRSNPIARDEPFQCWHCRSDVAPGGSRVRDHCPHCLRSLHVDVVPGDRAAECGGDMHPIGLNRSHGDDTIVYQCVRCGTTHQVVVHADDSQRALRAIINLPPM</sequence>
<reference evidence="2" key="1">
    <citation type="submission" date="2018-06" db="EMBL/GenBank/DDBJ databases">
        <authorList>
            <person name="Zhirakovskaya E."/>
        </authorList>
    </citation>
    <scope>NUCLEOTIDE SEQUENCE</scope>
</reference>
<dbReference type="EMBL" id="UOEK01000416">
    <property type="protein sequence ID" value="VAW07738.1"/>
    <property type="molecule type" value="Genomic_DNA"/>
</dbReference>
<protein>
    <recommendedName>
        <fullName evidence="1">RNHCP domain-containing protein</fullName>
    </recommendedName>
</protein>